<feature type="domain" description="Ig-like" evidence="1">
    <location>
        <begin position="30"/>
        <end position="112"/>
    </location>
</feature>
<accession>A0A7R9BJR4</accession>
<name>A0A7R9BJR4_9CRUS</name>
<dbReference type="InterPro" id="IPR013783">
    <property type="entry name" value="Ig-like_fold"/>
</dbReference>
<dbReference type="OrthoDB" id="6106100at2759"/>
<dbReference type="Gene3D" id="2.60.40.10">
    <property type="entry name" value="Immunoglobulins"/>
    <property type="match status" value="1"/>
</dbReference>
<dbReference type="EMBL" id="CAJPEX010000426">
    <property type="protein sequence ID" value="CAG0915648.1"/>
    <property type="molecule type" value="Genomic_DNA"/>
</dbReference>
<dbReference type="Proteomes" id="UP000678499">
    <property type="component" value="Unassembled WGS sequence"/>
</dbReference>
<evidence type="ECO:0000259" key="1">
    <source>
        <dbReference type="PROSITE" id="PS50835"/>
    </source>
</evidence>
<dbReference type="SUPFAM" id="SSF48726">
    <property type="entry name" value="Immunoglobulin"/>
    <property type="match status" value="1"/>
</dbReference>
<dbReference type="InterPro" id="IPR007110">
    <property type="entry name" value="Ig-like_dom"/>
</dbReference>
<gene>
    <name evidence="2" type="ORF">NMOB1V02_LOCUS3289</name>
</gene>
<organism evidence="2">
    <name type="scientific">Notodromas monacha</name>
    <dbReference type="NCBI Taxonomy" id="399045"/>
    <lineage>
        <taxon>Eukaryota</taxon>
        <taxon>Metazoa</taxon>
        <taxon>Ecdysozoa</taxon>
        <taxon>Arthropoda</taxon>
        <taxon>Crustacea</taxon>
        <taxon>Oligostraca</taxon>
        <taxon>Ostracoda</taxon>
        <taxon>Podocopa</taxon>
        <taxon>Podocopida</taxon>
        <taxon>Cypridocopina</taxon>
        <taxon>Cypridoidea</taxon>
        <taxon>Cyprididae</taxon>
        <taxon>Notodromas</taxon>
    </lineage>
</organism>
<protein>
    <recommendedName>
        <fullName evidence="1">Ig-like domain-containing protein</fullName>
    </recommendedName>
</protein>
<keyword evidence="3" id="KW-1185">Reference proteome</keyword>
<sequence>MQFFCEYRGSETKLDKLHKLFEDCGRMKIPVSRISGTDVYGLTGEGVTLGCKVNKAICGDIHNIKWYKNNQRVFVFSEMAKVQRPEGDLVGRLKKTSCGLSLTIRGPRAEEQ</sequence>
<proteinExistence type="predicted"/>
<dbReference type="PROSITE" id="PS50835">
    <property type="entry name" value="IG_LIKE"/>
    <property type="match status" value="1"/>
</dbReference>
<dbReference type="InterPro" id="IPR036179">
    <property type="entry name" value="Ig-like_dom_sf"/>
</dbReference>
<dbReference type="AlphaFoldDB" id="A0A7R9BJR4"/>
<reference evidence="2" key="1">
    <citation type="submission" date="2020-11" db="EMBL/GenBank/DDBJ databases">
        <authorList>
            <person name="Tran Van P."/>
        </authorList>
    </citation>
    <scope>NUCLEOTIDE SEQUENCE</scope>
</reference>
<evidence type="ECO:0000313" key="3">
    <source>
        <dbReference type="Proteomes" id="UP000678499"/>
    </source>
</evidence>
<evidence type="ECO:0000313" key="2">
    <source>
        <dbReference type="EMBL" id="CAD7275496.1"/>
    </source>
</evidence>
<dbReference type="EMBL" id="OA882463">
    <property type="protein sequence ID" value="CAD7275496.1"/>
    <property type="molecule type" value="Genomic_DNA"/>
</dbReference>